<dbReference type="InterPro" id="IPR015500">
    <property type="entry name" value="Peptidase_S8_subtilisin-rel"/>
</dbReference>
<dbReference type="PANTHER" id="PTHR43399">
    <property type="entry name" value="SUBTILISIN-RELATED"/>
    <property type="match status" value="1"/>
</dbReference>
<dbReference type="InterPro" id="IPR023827">
    <property type="entry name" value="Peptidase_S8_Asp-AS"/>
</dbReference>
<dbReference type="InterPro" id="IPR023828">
    <property type="entry name" value="Peptidase_S8_Ser-AS"/>
</dbReference>
<comment type="similarity">
    <text evidence="1 5 6">Belongs to the peptidase S8 family.</text>
</comment>
<protein>
    <submittedName>
        <fullName evidence="8">Peptidase S8</fullName>
    </submittedName>
</protein>
<dbReference type="PROSITE" id="PS00138">
    <property type="entry name" value="SUBTILASE_SER"/>
    <property type="match status" value="1"/>
</dbReference>
<dbReference type="PROSITE" id="PS00136">
    <property type="entry name" value="SUBTILASE_ASP"/>
    <property type="match status" value="1"/>
</dbReference>
<dbReference type="InterPro" id="IPR022398">
    <property type="entry name" value="Peptidase_S8_His-AS"/>
</dbReference>
<comment type="caution">
    <text evidence="8">The sequence shown here is derived from an EMBL/GenBank/DDBJ whole genome shotgun (WGS) entry which is preliminary data.</text>
</comment>
<evidence type="ECO:0000256" key="3">
    <source>
        <dbReference type="ARBA" id="ARBA00022801"/>
    </source>
</evidence>
<evidence type="ECO:0000256" key="4">
    <source>
        <dbReference type="ARBA" id="ARBA00022825"/>
    </source>
</evidence>
<dbReference type="PANTHER" id="PTHR43399:SF4">
    <property type="entry name" value="CELL WALL-ASSOCIATED PROTEASE"/>
    <property type="match status" value="1"/>
</dbReference>
<dbReference type="SUPFAM" id="SSF52743">
    <property type="entry name" value="Subtilisin-like"/>
    <property type="match status" value="1"/>
</dbReference>
<proteinExistence type="inferred from homology"/>
<dbReference type="InterPro" id="IPR036852">
    <property type="entry name" value="Peptidase_S8/S53_dom_sf"/>
</dbReference>
<sequence>MNIHLIPNIVNDSVRVAEELPIGIQTMNIPVLWEKSNKGKGNVIAIIDSGCEVTHPELKDNIIGGVNFTRDDDGDPDIYTDYTGHGTHVAGIIAAQNNSRIIGIAPESKLLILKVIDHSDNGEYKSLIQAIQYAVSWRGINGEKVNIINLSIGGTIDDPGLSEVIEKSIQSGIILIAASGNYGDDIAETDEILYPAYYNKVIEIGSINQAYQVSRFSNSNNRIDFVAPGEKILSTYLGGTYAELSGTSMAAPHVTGLVSLLINHLNLNNSSYKYEKIYAYLLNSCEDLNLSKKLQGNGLIRIKDVSPDFS</sequence>
<evidence type="ECO:0000256" key="5">
    <source>
        <dbReference type="PROSITE-ProRule" id="PRU01240"/>
    </source>
</evidence>
<dbReference type="CDD" id="cd07477">
    <property type="entry name" value="Peptidases_S8_Subtilisin_subset"/>
    <property type="match status" value="1"/>
</dbReference>
<dbReference type="Pfam" id="PF00082">
    <property type="entry name" value="Peptidase_S8"/>
    <property type="match status" value="1"/>
</dbReference>
<feature type="domain" description="Peptidase S8/S53" evidence="7">
    <location>
        <begin position="39"/>
        <end position="298"/>
    </location>
</feature>
<reference evidence="8 9" key="1">
    <citation type="submission" date="2017-09" db="EMBL/GenBank/DDBJ databases">
        <title>Large-scale bioinformatics analysis of Bacillus genomes uncovers conserved roles of natural products in bacterial physiology.</title>
        <authorList>
            <consortium name="Agbiome Team Llc"/>
            <person name="Bleich R.M."/>
            <person name="Grubbs K.J."/>
            <person name="Santa Maria K.C."/>
            <person name="Allen S.E."/>
            <person name="Farag S."/>
            <person name="Shank E.A."/>
            <person name="Bowers A."/>
        </authorList>
    </citation>
    <scope>NUCLEOTIDE SEQUENCE [LARGE SCALE GENOMIC DNA]</scope>
    <source>
        <strain evidence="8 9">AFS092789</strain>
    </source>
</reference>
<feature type="active site" description="Charge relay system" evidence="5">
    <location>
        <position position="85"/>
    </location>
</feature>
<dbReference type="AlphaFoldDB" id="A0A9X6SXF0"/>
<evidence type="ECO:0000256" key="1">
    <source>
        <dbReference type="ARBA" id="ARBA00011073"/>
    </source>
</evidence>
<keyword evidence="3 5" id="KW-0378">Hydrolase</keyword>
<keyword evidence="4 5" id="KW-0720">Serine protease</keyword>
<evidence type="ECO:0000256" key="2">
    <source>
        <dbReference type="ARBA" id="ARBA00022670"/>
    </source>
</evidence>
<feature type="active site" description="Charge relay system" evidence="5">
    <location>
        <position position="248"/>
    </location>
</feature>
<evidence type="ECO:0000259" key="7">
    <source>
        <dbReference type="Pfam" id="PF00082"/>
    </source>
</evidence>
<dbReference type="EMBL" id="NVMX01000039">
    <property type="protein sequence ID" value="PDZ96533.1"/>
    <property type="molecule type" value="Genomic_DNA"/>
</dbReference>
<evidence type="ECO:0000256" key="6">
    <source>
        <dbReference type="RuleBase" id="RU003355"/>
    </source>
</evidence>
<keyword evidence="2 5" id="KW-0645">Protease</keyword>
<dbReference type="InterPro" id="IPR051048">
    <property type="entry name" value="Peptidase_S8/S53_subtilisin"/>
</dbReference>
<dbReference type="PROSITE" id="PS00137">
    <property type="entry name" value="SUBTILASE_HIS"/>
    <property type="match status" value="1"/>
</dbReference>
<gene>
    <name evidence="8" type="ORF">CON36_22420</name>
</gene>
<name>A0A9X6SXF0_BACCE</name>
<dbReference type="PRINTS" id="PR00723">
    <property type="entry name" value="SUBTILISIN"/>
</dbReference>
<evidence type="ECO:0000313" key="9">
    <source>
        <dbReference type="Proteomes" id="UP000219922"/>
    </source>
</evidence>
<organism evidence="8 9">
    <name type="scientific">Bacillus cereus</name>
    <dbReference type="NCBI Taxonomy" id="1396"/>
    <lineage>
        <taxon>Bacteria</taxon>
        <taxon>Bacillati</taxon>
        <taxon>Bacillota</taxon>
        <taxon>Bacilli</taxon>
        <taxon>Bacillales</taxon>
        <taxon>Bacillaceae</taxon>
        <taxon>Bacillus</taxon>
        <taxon>Bacillus cereus group</taxon>
    </lineage>
</organism>
<dbReference type="InterPro" id="IPR034202">
    <property type="entry name" value="Subtilisin_Carlsberg-like"/>
</dbReference>
<dbReference type="GO" id="GO:0004252">
    <property type="term" value="F:serine-type endopeptidase activity"/>
    <property type="evidence" value="ECO:0007669"/>
    <property type="project" value="UniProtKB-UniRule"/>
</dbReference>
<evidence type="ECO:0000313" key="8">
    <source>
        <dbReference type="EMBL" id="PDZ96533.1"/>
    </source>
</evidence>
<feature type="active site" description="Charge relay system" evidence="5">
    <location>
        <position position="48"/>
    </location>
</feature>
<dbReference type="Proteomes" id="UP000219922">
    <property type="component" value="Unassembled WGS sequence"/>
</dbReference>
<accession>A0A9X6SXF0</accession>
<dbReference type="RefSeq" id="WP_098005875.1">
    <property type="nucleotide sequence ID" value="NZ_NVMX01000039.1"/>
</dbReference>
<dbReference type="GO" id="GO:0006508">
    <property type="term" value="P:proteolysis"/>
    <property type="evidence" value="ECO:0007669"/>
    <property type="project" value="UniProtKB-KW"/>
</dbReference>
<dbReference type="PROSITE" id="PS51892">
    <property type="entry name" value="SUBTILASE"/>
    <property type="match status" value="1"/>
</dbReference>
<dbReference type="Gene3D" id="3.40.50.200">
    <property type="entry name" value="Peptidase S8/S53 domain"/>
    <property type="match status" value="1"/>
</dbReference>
<dbReference type="InterPro" id="IPR000209">
    <property type="entry name" value="Peptidase_S8/S53_dom"/>
</dbReference>